<evidence type="ECO:0000256" key="5">
    <source>
        <dbReference type="SAM" id="Phobius"/>
    </source>
</evidence>
<evidence type="ECO:0000313" key="7">
    <source>
        <dbReference type="Proteomes" id="UP001465668"/>
    </source>
</evidence>
<dbReference type="Proteomes" id="UP001465668">
    <property type="component" value="Unassembled WGS sequence"/>
</dbReference>
<accession>A0ABR2XCX3</accession>
<reference evidence="6 7" key="1">
    <citation type="submission" date="2024-02" db="EMBL/GenBank/DDBJ databases">
        <title>First draft genome assembly of two strains of Seiridium cardinale.</title>
        <authorList>
            <person name="Emiliani G."/>
            <person name="Scali E."/>
        </authorList>
    </citation>
    <scope>NUCLEOTIDE SEQUENCE [LARGE SCALE GENOMIC DNA]</scope>
    <source>
        <strain evidence="6 7">BM-138-000479</strain>
    </source>
</reference>
<dbReference type="EMBL" id="JARVKM010000072">
    <property type="protein sequence ID" value="KAK9771634.1"/>
    <property type="molecule type" value="Genomic_DNA"/>
</dbReference>
<feature type="transmembrane region" description="Helical" evidence="5">
    <location>
        <begin position="62"/>
        <end position="89"/>
    </location>
</feature>
<evidence type="ECO:0000256" key="4">
    <source>
        <dbReference type="ARBA" id="ARBA00023136"/>
    </source>
</evidence>
<comment type="caution">
    <text evidence="6">The sequence shown here is derived from an EMBL/GenBank/DDBJ whole genome shotgun (WGS) entry which is preliminary data.</text>
</comment>
<feature type="transmembrane region" description="Helical" evidence="5">
    <location>
        <begin position="33"/>
        <end position="55"/>
    </location>
</feature>
<name>A0ABR2XCX3_9PEZI</name>
<sequence>MRLWCILPFLPFIPAGALLFGLGLNNQLSWPNIAVGLALYNIGVAPINNLVITYLTDSYKEIIGGALVSVTVVRNVFSTAFIFALTPWIDAIVGDPAREYEYVQTNRSYPSVNQEPAVYSAELDHSDCTLGKGCCFVLQDAVRGNVYAADFDLQNGGPDGKNTVYLPMHKSCLKIALKAPVWDQAASTPLRALFRVLRHRYQALWEQMRRIYPCSILGPDFERNMYMPINFCGFQNTDGIERGYCSDKCFEPDHLWDVGPGHYLMDDPHNIPRLTQTILENLEPLQQSKPTRQVLRFRKRLTRTPNELRILPKPTKQVLRFHKGFVGLPNDPRVRPKMTKQALSFRKRFDNLPNELKALILRYVTAGGEWSVTCTRIFDVGFWKAMFNKNLPCMMWLWDLDQKLIRHTDPKLNMDWELLFRQLSQRPRVADSHSGKPESDFQCYREVLDIIPPGLEARRRLWTLLEEMYIGDRNTGWEAKTLYSDPRRTNEPQVIPVYWGAHGEPLGDEEWRSLRGADTTTHPIAFS</sequence>
<gene>
    <name evidence="6" type="ORF">SCAR479_11705</name>
</gene>
<keyword evidence="2 5" id="KW-0812">Transmembrane</keyword>
<evidence type="ECO:0000256" key="3">
    <source>
        <dbReference type="ARBA" id="ARBA00022989"/>
    </source>
</evidence>
<evidence type="ECO:0000256" key="1">
    <source>
        <dbReference type="ARBA" id="ARBA00004141"/>
    </source>
</evidence>
<comment type="subcellular location">
    <subcellularLocation>
        <location evidence="1">Membrane</location>
        <topology evidence="1">Multi-pass membrane protein</topology>
    </subcellularLocation>
</comment>
<keyword evidence="7" id="KW-1185">Reference proteome</keyword>
<proteinExistence type="predicted"/>
<evidence type="ECO:0000313" key="6">
    <source>
        <dbReference type="EMBL" id="KAK9771634.1"/>
    </source>
</evidence>
<keyword evidence="3 5" id="KW-1133">Transmembrane helix</keyword>
<evidence type="ECO:0000256" key="2">
    <source>
        <dbReference type="ARBA" id="ARBA00022692"/>
    </source>
</evidence>
<organism evidence="6 7">
    <name type="scientific">Seiridium cardinale</name>
    <dbReference type="NCBI Taxonomy" id="138064"/>
    <lineage>
        <taxon>Eukaryota</taxon>
        <taxon>Fungi</taxon>
        <taxon>Dikarya</taxon>
        <taxon>Ascomycota</taxon>
        <taxon>Pezizomycotina</taxon>
        <taxon>Sordariomycetes</taxon>
        <taxon>Xylariomycetidae</taxon>
        <taxon>Amphisphaeriales</taxon>
        <taxon>Sporocadaceae</taxon>
        <taxon>Seiridium</taxon>
    </lineage>
</organism>
<dbReference type="PANTHER" id="PTHR23502:SF50">
    <property type="entry name" value="TRANSPORTER, PUTATIVE (AFU_ORTHOLOGUE AFUA_5G00430)-RELATED"/>
    <property type="match status" value="1"/>
</dbReference>
<protein>
    <submittedName>
        <fullName evidence="6">F-box domain-containing protein</fullName>
    </submittedName>
</protein>
<keyword evidence="4 5" id="KW-0472">Membrane</keyword>
<dbReference type="PANTHER" id="PTHR23502">
    <property type="entry name" value="MAJOR FACILITATOR SUPERFAMILY"/>
    <property type="match status" value="1"/>
</dbReference>